<dbReference type="Proteomes" id="UP000006167">
    <property type="component" value="Chromosome"/>
</dbReference>
<evidence type="ECO:0000313" key="1">
    <source>
        <dbReference type="EMBL" id="AFS72805.1"/>
    </source>
</evidence>
<dbReference type="KEGG" id="esl:O3K_04395"/>
<dbReference type="EMBL" id="CP003289">
    <property type="protein sequence ID" value="AFS72805.1"/>
    <property type="molecule type" value="Genomic_DNA"/>
</dbReference>
<dbReference type="PATRIC" id="fig|1133852.3.peg.917"/>
<proteinExistence type="predicted"/>
<dbReference type="Pfam" id="PF22011">
    <property type="entry name" value="DUF6931"/>
    <property type="match status" value="1"/>
</dbReference>
<evidence type="ECO:0008006" key="3">
    <source>
        <dbReference type="Google" id="ProtNLM"/>
    </source>
</evidence>
<protein>
    <recommendedName>
        <fullName evidence="3">Type VI secretion protein</fullName>
    </recommendedName>
</protein>
<dbReference type="HOGENOM" id="CLU_146563_0_0_6"/>
<organism evidence="1 2">
    <name type="scientific">Escherichia coli O104:H4 (strain 2011C-3493)</name>
    <dbReference type="NCBI Taxonomy" id="1133852"/>
    <lineage>
        <taxon>Bacteria</taxon>
        <taxon>Pseudomonadati</taxon>
        <taxon>Pseudomonadota</taxon>
        <taxon>Gammaproteobacteria</taxon>
        <taxon>Enterobacterales</taxon>
        <taxon>Enterobacteriaceae</taxon>
        <taxon>Escherichia</taxon>
    </lineage>
</organism>
<name>A0A0E0XUT5_ECO1C</name>
<evidence type="ECO:0000313" key="2">
    <source>
        <dbReference type="Proteomes" id="UP000006167"/>
    </source>
</evidence>
<sequence length="155" mass="17832">MSETKNITVPEINKTVEQMLIKGRWLDALDFWINNTDSLVLIRWLAQFISQLSPEEDSLLLQSIVRWKEGDDEQRWEIFRHAESVGFSTQTGALGVSLFVSQGSLSPAPYDPVYAPSCSEKKIIYGILMHQSNKYYDAPDEGVFFLFRHWCNSHS</sequence>
<gene>
    <name evidence="1" type="ordered locus">O3K_04395</name>
</gene>
<reference evidence="1 2" key="1">
    <citation type="journal article" date="2012" name="PLoS ONE">
        <title>Genomic comparison of Escherichia coli O104:H4 isolates from 2009 and 2011 reveals plasmid, and prophage heterogeneity, including Shiga toxin encoding phage stx2.</title>
        <authorList>
            <consortium name="Threat Characterization Consortium"/>
            <person name="Ahmed S.A."/>
            <person name="Awosika J."/>
            <person name="Baldwin C."/>
            <person name="Bishop-Lilly K.A."/>
            <person name="Biswas B."/>
            <person name="Broomall S."/>
            <person name="Chain P.S."/>
            <person name="Chertkov O."/>
            <person name="Chokoshvili O."/>
            <person name="Coyne S."/>
            <person name="Davenport K."/>
            <person name="Detter J.C."/>
            <person name="Dorman W."/>
            <person name="Erkkila T.H."/>
            <person name="Folster J.P."/>
            <person name="Frey K.G."/>
            <person name="George M."/>
            <person name="Gleasner C."/>
            <person name="Henry M."/>
            <person name="Hill K.K."/>
            <person name="Hubbard K."/>
            <person name="Insalaco J."/>
            <person name="Johnson S."/>
            <person name="Kitzmiller A."/>
            <person name="Krepps M."/>
            <person name="Lo C.C."/>
            <person name="Luu T."/>
            <person name="McNew L.A."/>
            <person name="Minogue T."/>
            <person name="Munk C.A."/>
            <person name="Osborne B."/>
            <person name="Patel M."/>
            <person name="Reitenga K.G."/>
            <person name="Rosenzweig C.N."/>
            <person name="Shea A."/>
            <person name="Shen X."/>
            <person name="Strockbine N."/>
            <person name="Tarr C."/>
            <person name="Teshima H."/>
            <person name="van Gieson E."/>
            <person name="Verratti K."/>
            <person name="Wolcott M."/>
            <person name="Xie G."/>
            <person name="Sozhamannan S."/>
            <person name="Gibbons H.S."/>
        </authorList>
    </citation>
    <scope>NUCLEOTIDE SEQUENCE [LARGE SCALE GENOMIC DNA]</scope>
    <source>
        <strain evidence="1 2">2011C-3493</strain>
    </source>
</reference>
<dbReference type="AlphaFoldDB" id="A0A0E0XUT5"/>
<dbReference type="InterPro" id="IPR053855">
    <property type="entry name" value="DUF6931"/>
</dbReference>
<dbReference type="RefSeq" id="WP_000005080.1">
    <property type="nucleotide sequence ID" value="NC_018658.1"/>
</dbReference>
<accession>A0A0E0XUT5</accession>